<evidence type="ECO:0000256" key="1">
    <source>
        <dbReference type="ARBA" id="ARBA00006611"/>
    </source>
</evidence>
<dbReference type="RefSeq" id="WP_284076990.1">
    <property type="nucleotide sequence ID" value="NZ_JAVLSM010000007.1"/>
</dbReference>
<sequence length="245" mass="25928">MNKSEWKSQLKLESGQLRRVIGKVLNVPVSTAQGLEIIAKLRNFPTWDAACACPPAPQVNAAVDHIEVIRPGGQVVKLPLLESGLFIATGGAGSGKSTLLGAISRALAKPHEVVAVSAGNEFSADVSAIPVITSHEDWRDRLRAALRTTPKVVVFDELREGADLSNALDLAGSGFVVLAGFHFSAGTRSLPDRLAGLQSEEVTSELHRQAIRRLAKAGRLVAVECSRLSGPPSDASFEIEVLASV</sequence>
<feature type="domain" description="Bacterial type II secretion system protein E" evidence="2">
    <location>
        <begin position="83"/>
        <end position="202"/>
    </location>
</feature>
<evidence type="ECO:0000259" key="2">
    <source>
        <dbReference type="Pfam" id="PF00437"/>
    </source>
</evidence>
<protein>
    <submittedName>
        <fullName evidence="3">ATPase, T2SS/T4P/T4SS family</fullName>
    </submittedName>
</protein>
<evidence type="ECO:0000313" key="3">
    <source>
        <dbReference type="EMBL" id="MDT0337522.1"/>
    </source>
</evidence>
<comment type="similarity">
    <text evidence="1">Belongs to the GSP E family.</text>
</comment>
<dbReference type="InterPro" id="IPR027417">
    <property type="entry name" value="P-loop_NTPase"/>
</dbReference>
<dbReference type="AlphaFoldDB" id="A0AAE4G832"/>
<dbReference type="EMBL" id="JAVRAA010000005">
    <property type="protein sequence ID" value="MDT0337522.1"/>
    <property type="molecule type" value="Genomic_DNA"/>
</dbReference>
<gene>
    <name evidence="3" type="ORF">RJN63_11830</name>
</gene>
<dbReference type="InterPro" id="IPR001482">
    <property type="entry name" value="T2SS/T4SS_dom"/>
</dbReference>
<organism evidence="3">
    <name type="scientific">Herbaspirillum huttiense subsp. nephrolepidis</name>
    <dbReference type="NCBI Taxonomy" id="3075126"/>
    <lineage>
        <taxon>Bacteria</taxon>
        <taxon>Pseudomonadati</taxon>
        <taxon>Pseudomonadota</taxon>
        <taxon>Betaproteobacteria</taxon>
        <taxon>Burkholderiales</taxon>
        <taxon>Oxalobacteraceae</taxon>
        <taxon>Herbaspirillum</taxon>
    </lineage>
</organism>
<reference evidence="3" key="1">
    <citation type="submission" date="2023-02" db="EMBL/GenBank/DDBJ databases">
        <title>Description of Herbaspirillum huttiense subsp. nephrolepsisexaltata and Herbaspirillum huttiense subsp. lycopersicon.</title>
        <authorList>
            <person name="Poudel M."/>
            <person name="Sharma A."/>
            <person name="Goss E."/>
            <person name="Tapia J.H."/>
            <person name="Harmon C.M."/>
            <person name="Jones J.B."/>
        </authorList>
    </citation>
    <scope>NUCLEOTIDE SEQUENCE</scope>
    <source>
        <strain evidence="3">NC40101</strain>
    </source>
</reference>
<dbReference type="Gene3D" id="3.40.50.300">
    <property type="entry name" value="P-loop containing nucleotide triphosphate hydrolases"/>
    <property type="match status" value="1"/>
</dbReference>
<name>A0AAE4G832_9BURK</name>
<comment type="caution">
    <text evidence="3">The sequence shown here is derived from an EMBL/GenBank/DDBJ whole genome shotgun (WGS) entry which is preliminary data.</text>
</comment>
<dbReference type="Pfam" id="PF00437">
    <property type="entry name" value="T2SSE"/>
    <property type="match status" value="1"/>
</dbReference>
<accession>A0AAE4G832</accession>
<dbReference type="SUPFAM" id="SSF52540">
    <property type="entry name" value="P-loop containing nucleoside triphosphate hydrolases"/>
    <property type="match status" value="1"/>
</dbReference>
<proteinExistence type="inferred from homology"/>